<dbReference type="Gene3D" id="2.60.40.420">
    <property type="entry name" value="Cupredoxins - blue copper proteins"/>
    <property type="match status" value="1"/>
</dbReference>
<gene>
    <name evidence="3" type="ORF">ACFSCX_11840</name>
</gene>
<keyword evidence="1" id="KW-0812">Transmembrane</keyword>
<proteinExistence type="predicted"/>
<name>A0ABW4LR50_9BACI</name>
<dbReference type="EMBL" id="JBHUEM010000020">
    <property type="protein sequence ID" value="MFD1737244.1"/>
    <property type="molecule type" value="Genomic_DNA"/>
</dbReference>
<dbReference type="InterPro" id="IPR028096">
    <property type="entry name" value="EfeO_Cupredoxin"/>
</dbReference>
<feature type="transmembrane region" description="Helical" evidence="1">
    <location>
        <begin position="10"/>
        <end position="28"/>
    </location>
</feature>
<dbReference type="InterPro" id="IPR008972">
    <property type="entry name" value="Cupredoxin"/>
</dbReference>
<evidence type="ECO:0000313" key="3">
    <source>
        <dbReference type="EMBL" id="MFD1737244.1"/>
    </source>
</evidence>
<keyword evidence="1" id="KW-1133">Transmembrane helix</keyword>
<accession>A0ABW4LR50</accession>
<feature type="domain" description="EfeO-type cupredoxin-like" evidence="2">
    <location>
        <begin position="68"/>
        <end position="139"/>
    </location>
</feature>
<evidence type="ECO:0000259" key="2">
    <source>
        <dbReference type="Pfam" id="PF13473"/>
    </source>
</evidence>
<dbReference type="SUPFAM" id="SSF49503">
    <property type="entry name" value="Cupredoxins"/>
    <property type="match status" value="1"/>
</dbReference>
<organism evidence="3 4">
    <name type="scientific">Bacillus salitolerans</name>
    <dbReference type="NCBI Taxonomy" id="1437434"/>
    <lineage>
        <taxon>Bacteria</taxon>
        <taxon>Bacillati</taxon>
        <taxon>Bacillota</taxon>
        <taxon>Bacilli</taxon>
        <taxon>Bacillales</taxon>
        <taxon>Bacillaceae</taxon>
        <taxon>Bacillus</taxon>
    </lineage>
</organism>
<dbReference type="Proteomes" id="UP001597214">
    <property type="component" value="Unassembled WGS sequence"/>
</dbReference>
<evidence type="ECO:0000256" key="1">
    <source>
        <dbReference type="SAM" id="Phobius"/>
    </source>
</evidence>
<keyword evidence="4" id="KW-1185">Reference proteome</keyword>
<dbReference type="Pfam" id="PF13473">
    <property type="entry name" value="Cupredoxin_1"/>
    <property type="match status" value="1"/>
</dbReference>
<comment type="caution">
    <text evidence="3">The sequence shown here is derived from an EMBL/GenBank/DDBJ whole genome shotgun (WGS) entry which is preliminary data.</text>
</comment>
<keyword evidence="1" id="KW-0472">Membrane</keyword>
<protein>
    <submittedName>
        <fullName evidence="3">Cupredoxin domain-containing protein</fullName>
    </submittedName>
</protein>
<sequence>MRFIFIKRKWVIISAISLTLIICGLLFFRPNVVPVNVEPSTDEHEVYTFHMVTGEFSTTTESGKEIEAYRWDPGTIVVPMGKEITLTILGVNGKEHPFFIEGTNVKGTVKKGEETVVTMKFSKEGTYRLICTAHPDKEHNGPMIAYIVVD</sequence>
<reference evidence="4" key="1">
    <citation type="journal article" date="2019" name="Int. J. Syst. Evol. Microbiol.">
        <title>The Global Catalogue of Microorganisms (GCM) 10K type strain sequencing project: providing services to taxonomists for standard genome sequencing and annotation.</title>
        <authorList>
            <consortium name="The Broad Institute Genomics Platform"/>
            <consortium name="The Broad Institute Genome Sequencing Center for Infectious Disease"/>
            <person name="Wu L."/>
            <person name="Ma J."/>
        </authorList>
    </citation>
    <scope>NUCLEOTIDE SEQUENCE [LARGE SCALE GENOMIC DNA]</scope>
    <source>
        <strain evidence="4">CCUG 49339</strain>
    </source>
</reference>
<evidence type="ECO:0000313" key="4">
    <source>
        <dbReference type="Proteomes" id="UP001597214"/>
    </source>
</evidence>
<dbReference type="RefSeq" id="WP_377928447.1">
    <property type="nucleotide sequence ID" value="NZ_JBHUEM010000020.1"/>
</dbReference>